<keyword evidence="2" id="KW-0812">Transmembrane</keyword>
<reference evidence="3" key="1">
    <citation type="submission" date="2022-08" db="UniProtKB">
        <authorList>
            <consortium name="EnsemblMetazoa"/>
        </authorList>
    </citation>
    <scope>IDENTIFICATION</scope>
    <source>
        <strain evidence="3">05x7-T-G4-1.051#20</strain>
    </source>
</reference>
<sequence>METTTYSLNTPSDSPESEDNSFFSERKLDGIILMVVMCCGCTVLCKCCLDWVSECSLSSLATVVIVRRQQVSAMSLRLRWFLDSIFITYRASNMRTKSDILNTTEPATQQPEESNWLWNGGWIGIIFCIIVIVIASRSVCDILERTRQRLRNRSCCRNFVSCDCSVCKARSRRCLETITSVFSRRTEINRDSRNSSAETPPTIPVSRLSIIIVDQSIDPTTMTLPPSYDSIVTDPSHPPPSYEEALRSTP</sequence>
<name>A0A8W8HNR0_MAGGI</name>
<feature type="compositionally biased region" description="Polar residues" evidence="1">
    <location>
        <begin position="1"/>
        <end position="14"/>
    </location>
</feature>
<organism evidence="3 4">
    <name type="scientific">Magallana gigas</name>
    <name type="common">Pacific oyster</name>
    <name type="synonym">Crassostrea gigas</name>
    <dbReference type="NCBI Taxonomy" id="29159"/>
    <lineage>
        <taxon>Eukaryota</taxon>
        <taxon>Metazoa</taxon>
        <taxon>Spiralia</taxon>
        <taxon>Lophotrochozoa</taxon>
        <taxon>Mollusca</taxon>
        <taxon>Bivalvia</taxon>
        <taxon>Autobranchia</taxon>
        <taxon>Pteriomorphia</taxon>
        <taxon>Ostreida</taxon>
        <taxon>Ostreoidea</taxon>
        <taxon>Ostreidae</taxon>
        <taxon>Magallana</taxon>
    </lineage>
</organism>
<dbReference type="EnsemblMetazoa" id="G10333.2">
    <property type="protein sequence ID" value="G10333.2:cds"/>
    <property type="gene ID" value="G10333"/>
</dbReference>
<keyword evidence="2" id="KW-1133">Transmembrane helix</keyword>
<keyword evidence="4" id="KW-1185">Reference proteome</keyword>
<dbReference type="AlphaFoldDB" id="A0A8W8HNR0"/>
<protein>
    <submittedName>
        <fullName evidence="3">Uncharacterized protein</fullName>
    </submittedName>
</protein>
<feature type="transmembrane region" description="Helical" evidence="2">
    <location>
        <begin position="31"/>
        <end position="52"/>
    </location>
</feature>
<feature type="region of interest" description="Disordered" evidence="1">
    <location>
        <begin position="224"/>
        <end position="250"/>
    </location>
</feature>
<accession>A0A8W8HNR0</accession>
<evidence type="ECO:0000313" key="3">
    <source>
        <dbReference type="EnsemblMetazoa" id="G10333.2:cds"/>
    </source>
</evidence>
<evidence type="ECO:0000256" key="2">
    <source>
        <dbReference type="SAM" id="Phobius"/>
    </source>
</evidence>
<dbReference type="Proteomes" id="UP000005408">
    <property type="component" value="Unassembled WGS sequence"/>
</dbReference>
<evidence type="ECO:0000256" key="1">
    <source>
        <dbReference type="SAM" id="MobiDB-lite"/>
    </source>
</evidence>
<feature type="region of interest" description="Disordered" evidence="1">
    <location>
        <begin position="1"/>
        <end position="21"/>
    </location>
</feature>
<evidence type="ECO:0000313" key="4">
    <source>
        <dbReference type="Proteomes" id="UP000005408"/>
    </source>
</evidence>
<feature type="transmembrane region" description="Helical" evidence="2">
    <location>
        <begin position="121"/>
        <end position="143"/>
    </location>
</feature>
<keyword evidence="2" id="KW-0472">Membrane</keyword>
<proteinExistence type="predicted"/>